<dbReference type="SUPFAM" id="SSF52833">
    <property type="entry name" value="Thioredoxin-like"/>
    <property type="match status" value="1"/>
</dbReference>
<dbReference type="GO" id="GO:0005737">
    <property type="term" value="C:cytoplasm"/>
    <property type="evidence" value="ECO:0007669"/>
    <property type="project" value="TreeGrafter"/>
</dbReference>
<dbReference type="RefSeq" id="WP_284679255.1">
    <property type="nucleotide sequence ID" value="NZ_CP060096.1"/>
</dbReference>
<dbReference type="Proteomes" id="UP000671913">
    <property type="component" value="Chromosome"/>
</dbReference>
<keyword evidence="3" id="KW-0813">Transport</keyword>
<dbReference type="CDD" id="cd02947">
    <property type="entry name" value="TRX_family"/>
    <property type="match status" value="1"/>
</dbReference>
<evidence type="ECO:0000313" key="12">
    <source>
        <dbReference type="EMBL" id="QSZ26577.1"/>
    </source>
</evidence>
<sequence length="106" mass="12138">MSIIEITNQNFEKEVLNSNIPVVVDFWAEWCGPCRMVSPIIDELAHDYEGKVKVGKINVDKENELAMKFKVMSIPTIIIFRDGKIVEKIVGAKPKAEFENFINRNL</sequence>
<proteinExistence type="inferred from homology"/>
<evidence type="ECO:0000259" key="11">
    <source>
        <dbReference type="PROSITE" id="PS51352"/>
    </source>
</evidence>
<dbReference type="KEGG" id="aaut:ACETAC_06575"/>
<keyword evidence="5 10" id="KW-1015">Disulfide bond</keyword>
<gene>
    <name evidence="12" type="primary">trxA</name>
    <name evidence="12" type="ORF">ACETAC_06575</name>
</gene>
<evidence type="ECO:0000313" key="13">
    <source>
        <dbReference type="Proteomes" id="UP000671913"/>
    </source>
</evidence>
<name>A0A974Y4A1_9THEO</name>
<feature type="domain" description="Thioredoxin" evidence="11">
    <location>
        <begin position="1"/>
        <end position="106"/>
    </location>
</feature>
<evidence type="ECO:0000256" key="9">
    <source>
        <dbReference type="PIRSR" id="PIRSR000077-1"/>
    </source>
</evidence>
<organism evidence="12 13">
    <name type="scientific">Aceticella autotrophica</name>
    <dbReference type="NCBI Taxonomy" id="2755338"/>
    <lineage>
        <taxon>Bacteria</taxon>
        <taxon>Bacillati</taxon>
        <taxon>Bacillota</taxon>
        <taxon>Clostridia</taxon>
        <taxon>Thermoanaerobacterales</taxon>
        <taxon>Thermoanaerobacteraceae</taxon>
        <taxon>Aceticella</taxon>
    </lineage>
</organism>
<comment type="similarity">
    <text evidence="1 8">Belongs to the thioredoxin family.</text>
</comment>
<dbReference type="AlphaFoldDB" id="A0A974Y4A1"/>
<protein>
    <recommendedName>
        <fullName evidence="2 7">Thioredoxin</fullName>
    </recommendedName>
</protein>
<dbReference type="InterPro" id="IPR036249">
    <property type="entry name" value="Thioredoxin-like_sf"/>
</dbReference>
<keyword evidence="13" id="KW-1185">Reference proteome</keyword>
<feature type="site" description="Contributes to redox potential value" evidence="9">
    <location>
        <position position="33"/>
    </location>
</feature>
<feature type="active site" description="Nucleophile" evidence="9">
    <location>
        <position position="31"/>
    </location>
</feature>
<evidence type="ECO:0000256" key="2">
    <source>
        <dbReference type="ARBA" id="ARBA00020570"/>
    </source>
</evidence>
<dbReference type="InterPro" id="IPR017937">
    <property type="entry name" value="Thioredoxin_CS"/>
</dbReference>
<dbReference type="PIRSF" id="PIRSF000077">
    <property type="entry name" value="Thioredoxin"/>
    <property type="match status" value="1"/>
</dbReference>
<dbReference type="PANTHER" id="PTHR45663">
    <property type="entry name" value="GEO12009P1"/>
    <property type="match status" value="1"/>
</dbReference>
<dbReference type="Pfam" id="PF00085">
    <property type="entry name" value="Thioredoxin"/>
    <property type="match status" value="1"/>
</dbReference>
<dbReference type="NCBIfam" id="TIGR01068">
    <property type="entry name" value="thioredoxin"/>
    <property type="match status" value="1"/>
</dbReference>
<feature type="active site" description="Nucleophile" evidence="9">
    <location>
        <position position="34"/>
    </location>
</feature>
<evidence type="ECO:0000256" key="6">
    <source>
        <dbReference type="ARBA" id="ARBA00023284"/>
    </source>
</evidence>
<reference evidence="12" key="1">
    <citation type="submission" date="2020-08" db="EMBL/GenBank/DDBJ databases">
        <title>Genomic insights into the carbon and energy metabolism of the first obligate autotrophic acetogenic bacterium Aceticella autotrophica gen. nov., sp. nov.</title>
        <authorList>
            <person name="Toshchakov S.V."/>
            <person name="Elcheninov A.G."/>
            <person name="Kublanov I.V."/>
            <person name="Frolov E.N."/>
            <person name="Lebedinsky A.V."/>
        </authorList>
    </citation>
    <scope>NUCLEOTIDE SEQUENCE</scope>
    <source>
        <strain evidence="12">3443-3Ac</strain>
    </source>
</reference>
<dbReference type="PANTHER" id="PTHR45663:SF11">
    <property type="entry name" value="GEO12009P1"/>
    <property type="match status" value="1"/>
</dbReference>
<dbReference type="FunFam" id="3.40.30.10:FF:000001">
    <property type="entry name" value="Thioredoxin"/>
    <property type="match status" value="1"/>
</dbReference>
<evidence type="ECO:0000256" key="10">
    <source>
        <dbReference type="PIRSR" id="PIRSR000077-4"/>
    </source>
</evidence>
<feature type="site" description="Deprotonates C-terminal active site Cys" evidence="9">
    <location>
        <position position="25"/>
    </location>
</feature>
<dbReference type="InterPro" id="IPR013766">
    <property type="entry name" value="Thioredoxin_domain"/>
</dbReference>
<dbReference type="PROSITE" id="PS51352">
    <property type="entry name" value="THIOREDOXIN_2"/>
    <property type="match status" value="1"/>
</dbReference>
<accession>A0A974Y4A1</accession>
<evidence type="ECO:0000256" key="8">
    <source>
        <dbReference type="PIRNR" id="PIRNR000077"/>
    </source>
</evidence>
<keyword evidence="4" id="KW-0249">Electron transport</keyword>
<evidence type="ECO:0000256" key="7">
    <source>
        <dbReference type="NCBIfam" id="TIGR01068"/>
    </source>
</evidence>
<evidence type="ECO:0000256" key="5">
    <source>
        <dbReference type="ARBA" id="ARBA00023157"/>
    </source>
</evidence>
<dbReference type="PRINTS" id="PR00421">
    <property type="entry name" value="THIOREDOXIN"/>
</dbReference>
<dbReference type="EMBL" id="CP060096">
    <property type="protein sequence ID" value="QSZ26577.1"/>
    <property type="molecule type" value="Genomic_DNA"/>
</dbReference>
<dbReference type="PROSITE" id="PS00194">
    <property type="entry name" value="THIOREDOXIN_1"/>
    <property type="match status" value="1"/>
</dbReference>
<dbReference type="GO" id="GO:0015035">
    <property type="term" value="F:protein-disulfide reductase activity"/>
    <property type="evidence" value="ECO:0007669"/>
    <property type="project" value="UniProtKB-UniRule"/>
</dbReference>
<feature type="disulfide bond" description="Redox-active" evidence="10">
    <location>
        <begin position="31"/>
        <end position="34"/>
    </location>
</feature>
<evidence type="ECO:0000256" key="4">
    <source>
        <dbReference type="ARBA" id="ARBA00022982"/>
    </source>
</evidence>
<evidence type="ECO:0000256" key="3">
    <source>
        <dbReference type="ARBA" id="ARBA00022448"/>
    </source>
</evidence>
<keyword evidence="6 10" id="KW-0676">Redox-active center</keyword>
<dbReference type="InterPro" id="IPR005746">
    <property type="entry name" value="Thioredoxin"/>
</dbReference>
<feature type="site" description="Contributes to redox potential value" evidence="9">
    <location>
        <position position="32"/>
    </location>
</feature>
<dbReference type="Gene3D" id="3.40.30.10">
    <property type="entry name" value="Glutaredoxin"/>
    <property type="match status" value="1"/>
</dbReference>
<evidence type="ECO:0000256" key="1">
    <source>
        <dbReference type="ARBA" id="ARBA00008987"/>
    </source>
</evidence>